<dbReference type="EMBL" id="BPQF01000016">
    <property type="protein sequence ID" value="GJD40901.1"/>
    <property type="molecule type" value="Genomic_DNA"/>
</dbReference>
<keyword evidence="2" id="KW-0472">Membrane</keyword>
<sequence length="457" mass="48759">MSGTDRLGAHAALWYADARYRLAWFALPQVAVALAAGLALAVLKPAGEWGKPADSKESEKTYLDLLDKAGKDGDKAAFDKLKAAADAGDISARSFMGALYNPEWAGIYVKNPVKADAATALSYYQKPADLGYPGAQRGMTDLLLNRGRGQYDLKRGCRYGLAFQANPVAIRNNYLNSWSTLFWIAGCYADAESGVPKDPQKAADIYMDTVAARLPLAIGTFTDDLGRQPPDLVAAIQRNLARRGFYSGPTDGAATPQTQAAIRALSGTAAAPQGRPADPGQPPPQARPPAPAPAPSTDEMMALFKSATTDAAAEGKLRALAESGVSVAQYLYALLLSPANTNKQRITAPDAALASRYLERLVAERSFAPAAAAAAFLYDVGGANFPRAPGKAADMTIRALELKSTDIIQNLSEDKWGAGFWAALQQRLADRNLYQGRIVDQRNDRTIQAARRLLGNP</sequence>
<comment type="caution">
    <text evidence="4">The sequence shown here is derived from an EMBL/GenBank/DDBJ whole genome shotgun (WGS) entry which is preliminary data.</text>
</comment>
<dbReference type="InterPro" id="IPR036365">
    <property type="entry name" value="PGBD-like_sf"/>
</dbReference>
<dbReference type="AlphaFoldDB" id="A0AAV4ZAI8"/>
<evidence type="ECO:0000259" key="3">
    <source>
        <dbReference type="Pfam" id="PF01471"/>
    </source>
</evidence>
<protein>
    <recommendedName>
        <fullName evidence="3">Peptidoglycan binding-like domain-containing protein</fullName>
    </recommendedName>
</protein>
<keyword evidence="2" id="KW-1133">Transmembrane helix</keyword>
<evidence type="ECO:0000313" key="4">
    <source>
        <dbReference type="EMBL" id="GJD40901.1"/>
    </source>
</evidence>
<dbReference type="SUPFAM" id="SSF47090">
    <property type="entry name" value="PGBD-like"/>
    <property type="match status" value="1"/>
</dbReference>
<dbReference type="SUPFAM" id="SSF81901">
    <property type="entry name" value="HCP-like"/>
    <property type="match status" value="1"/>
</dbReference>
<dbReference type="RefSeq" id="WP_056250604.1">
    <property type="nucleotide sequence ID" value="NZ_BPQF01000016.1"/>
</dbReference>
<dbReference type="Gene3D" id="1.25.40.10">
    <property type="entry name" value="Tetratricopeptide repeat domain"/>
    <property type="match status" value="1"/>
</dbReference>
<keyword evidence="2" id="KW-0812">Transmembrane</keyword>
<feature type="transmembrane region" description="Helical" evidence="2">
    <location>
        <begin position="22"/>
        <end position="43"/>
    </location>
</feature>
<evidence type="ECO:0000313" key="5">
    <source>
        <dbReference type="Proteomes" id="UP001055307"/>
    </source>
</evidence>
<dbReference type="InterPro" id="IPR011990">
    <property type="entry name" value="TPR-like_helical_dom_sf"/>
</dbReference>
<organism evidence="4 5">
    <name type="scientific">Methylobacterium bullatum</name>
    <dbReference type="NCBI Taxonomy" id="570505"/>
    <lineage>
        <taxon>Bacteria</taxon>
        <taxon>Pseudomonadati</taxon>
        <taxon>Pseudomonadota</taxon>
        <taxon>Alphaproteobacteria</taxon>
        <taxon>Hyphomicrobiales</taxon>
        <taxon>Methylobacteriaceae</taxon>
        <taxon>Methylobacterium</taxon>
    </lineage>
</organism>
<keyword evidence="5" id="KW-1185">Reference proteome</keyword>
<evidence type="ECO:0000256" key="2">
    <source>
        <dbReference type="SAM" id="Phobius"/>
    </source>
</evidence>
<feature type="compositionally biased region" description="Pro residues" evidence="1">
    <location>
        <begin position="279"/>
        <end position="294"/>
    </location>
</feature>
<dbReference type="Proteomes" id="UP001055307">
    <property type="component" value="Unassembled WGS sequence"/>
</dbReference>
<dbReference type="Pfam" id="PF01471">
    <property type="entry name" value="PG_binding_1"/>
    <property type="match status" value="1"/>
</dbReference>
<name>A0AAV4ZAI8_9HYPH</name>
<dbReference type="Gene3D" id="1.10.101.10">
    <property type="entry name" value="PGBD-like superfamily/PGBD"/>
    <property type="match status" value="1"/>
</dbReference>
<reference evidence="4" key="1">
    <citation type="journal article" date="2016" name="Front. Microbiol.">
        <title>Genome Sequence of the Piezophilic, Mesophilic Sulfate-Reducing Bacterium Desulfovibrio indicus J2T.</title>
        <authorList>
            <person name="Cao J."/>
            <person name="Maignien L."/>
            <person name="Shao Z."/>
            <person name="Alain K."/>
            <person name="Jebbar M."/>
        </authorList>
    </citation>
    <scope>NUCLEOTIDE SEQUENCE</scope>
    <source>
        <strain evidence="4">DSM 21893</strain>
    </source>
</reference>
<feature type="compositionally biased region" description="Low complexity" evidence="1">
    <location>
        <begin position="269"/>
        <end position="278"/>
    </location>
</feature>
<reference evidence="4" key="2">
    <citation type="submission" date="2021-08" db="EMBL/GenBank/DDBJ databases">
        <authorList>
            <person name="Tani A."/>
            <person name="Ola A."/>
            <person name="Ogura Y."/>
            <person name="Katsura K."/>
            <person name="Hayashi T."/>
        </authorList>
    </citation>
    <scope>NUCLEOTIDE SEQUENCE</scope>
    <source>
        <strain evidence="4">DSM 21893</strain>
    </source>
</reference>
<evidence type="ECO:0000256" key="1">
    <source>
        <dbReference type="SAM" id="MobiDB-lite"/>
    </source>
</evidence>
<feature type="region of interest" description="Disordered" evidence="1">
    <location>
        <begin position="266"/>
        <end position="297"/>
    </location>
</feature>
<accession>A0AAV4ZAI8</accession>
<dbReference type="InterPro" id="IPR002477">
    <property type="entry name" value="Peptidoglycan-bd-like"/>
</dbReference>
<proteinExistence type="predicted"/>
<feature type="domain" description="Peptidoglycan binding-like" evidence="3">
    <location>
        <begin position="231"/>
        <end position="264"/>
    </location>
</feature>
<dbReference type="InterPro" id="IPR036366">
    <property type="entry name" value="PGBDSf"/>
</dbReference>
<gene>
    <name evidence="4" type="ORF">OICFNHDK_3377</name>
</gene>